<feature type="chain" id="PRO_5015435223" evidence="1">
    <location>
        <begin position="24"/>
        <end position="115"/>
    </location>
</feature>
<keyword evidence="3" id="KW-1185">Reference proteome</keyword>
<evidence type="ECO:0000313" key="3">
    <source>
        <dbReference type="Proteomes" id="UP000237608"/>
    </source>
</evidence>
<dbReference type="AlphaFoldDB" id="A0A2S7W9R4"/>
<gene>
    <name evidence="2" type="ORF">BTO13_03365</name>
</gene>
<sequence length="115" mass="12843">MRNLKSIIAILLFSLTISFSANAAEKDPSKVTSELRSEIMKFLGDKIPLDLKSTSSAEVSFMINNQNELVVIDVDSNLKDFNSFVKSKLNYKKIITKGIQKGEIYKMPVKINKGA</sequence>
<accession>A0A2S7W9R4</accession>
<reference evidence="2 3" key="1">
    <citation type="submission" date="2016-12" db="EMBL/GenBank/DDBJ databases">
        <title>Trade-off between light-utilization and light-protection in marine flavobacteria.</title>
        <authorList>
            <person name="Kumagai Y."/>
            <person name="Yoshizawa S."/>
            <person name="Kogure K."/>
            <person name="Iwasaki W."/>
        </authorList>
    </citation>
    <scope>NUCLEOTIDE SEQUENCE [LARGE SCALE GENOMIC DNA]</scope>
    <source>
        <strain evidence="2 3">KCTC 22729</strain>
    </source>
</reference>
<evidence type="ECO:0000256" key="1">
    <source>
        <dbReference type="SAM" id="SignalP"/>
    </source>
</evidence>
<organism evidence="2 3">
    <name type="scientific">Polaribacter gangjinensis</name>
    <dbReference type="NCBI Taxonomy" id="574710"/>
    <lineage>
        <taxon>Bacteria</taxon>
        <taxon>Pseudomonadati</taxon>
        <taxon>Bacteroidota</taxon>
        <taxon>Flavobacteriia</taxon>
        <taxon>Flavobacteriales</taxon>
        <taxon>Flavobacteriaceae</taxon>
    </lineage>
</organism>
<name>A0A2S7W9R4_9FLAO</name>
<dbReference type="Proteomes" id="UP000237608">
    <property type="component" value="Unassembled WGS sequence"/>
</dbReference>
<proteinExistence type="predicted"/>
<keyword evidence="1" id="KW-0732">Signal</keyword>
<dbReference type="RefSeq" id="WP_105045515.1">
    <property type="nucleotide sequence ID" value="NZ_CP150662.1"/>
</dbReference>
<evidence type="ECO:0000313" key="2">
    <source>
        <dbReference type="EMBL" id="PQJ74368.1"/>
    </source>
</evidence>
<comment type="caution">
    <text evidence="2">The sequence shown here is derived from an EMBL/GenBank/DDBJ whole genome shotgun (WGS) entry which is preliminary data.</text>
</comment>
<feature type="signal peptide" evidence="1">
    <location>
        <begin position="1"/>
        <end position="23"/>
    </location>
</feature>
<dbReference type="EMBL" id="MSCL01000001">
    <property type="protein sequence ID" value="PQJ74368.1"/>
    <property type="molecule type" value="Genomic_DNA"/>
</dbReference>
<protein>
    <submittedName>
        <fullName evidence="2">Uncharacterized protein</fullName>
    </submittedName>
</protein>
<dbReference type="OrthoDB" id="1202666at2"/>